<gene>
    <name evidence="1" type="ORF">GXW76_22675</name>
</gene>
<protein>
    <submittedName>
        <fullName evidence="1">Type VI secretion system tube protein Hcp</fullName>
    </submittedName>
</protein>
<evidence type="ECO:0000313" key="1">
    <source>
        <dbReference type="EMBL" id="MBR0673994.1"/>
    </source>
</evidence>
<dbReference type="InterPro" id="IPR036624">
    <property type="entry name" value="Hcp1-lik_sf"/>
</dbReference>
<dbReference type="AlphaFoldDB" id="A0A9X9X3L5"/>
<reference evidence="1" key="2">
    <citation type="journal article" date="2021" name="Syst. Appl. Microbiol.">
        <title>Roseomonas hellenica sp. nov., isolated from roots of wild-growing Alkanna tinctoria.</title>
        <authorList>
            <person name="Rat A."/>
            <person name="Naranjo H.D."/>
            <person name="Lebbe L."/>
            <person name="Cnockaert M."/>
            <person name="Krigas N."/>
            <person name="Grigoriadou K."/>
            <person name="Maloupa E."/>
            <person name="Willems A."/>
        </authorList>
    </citation>
    <scope>NUCLEOTIDE SEQUENCE</scope>
    <source>
        <strain evidence="1">LMG 31231</strain>
    </source>
</reference>
<dbReference type="EMBL" id="JAAEDM010000104">
    <property type="protein sequence ID" value="MBR0673994.1"/>
    <property type="molecule type" value="Genomic_DNA"/>
</dbReference>
<proteinExistence type="predicted"/>
<dbReference type="Pfam" id="PF05638">
    <property type="entry name" value="T6SS_HCP"/>
    <property type="match status" value="1"/>
</dbReference>
<comment type="caution">
    <text evidence="1">The sequence shown here is derived from an EMBL/GenBank/DDBJ whole genome shotgun (WGS) entry which is preliminary data.</text>
</comment>
<accession>A0A9X9X3L5</accession>
<sequence>MPIFMKFKDIKGESSTEGFTEFTELTSFEFGIGRRIASAGGTSTREGTTANVSEVVVKKITDGTTVKYFQQALFGKLDREVEIKMVRTGAGKPEAFLGFKLEGCGVAGLSFRAAGGPGVDSRPGETIHLNFDKITVDYSPIGDDLTGSPDRYMWDLAKSTGG</sequence>
<reference evidence="1" key="1">
    <citation type="submission" date="2020-01" db="EMBL/GenBank/DDBJ databases">
        <authorList>
            <person name="Rat A."/>
        </authorList>
    </citation>
    <scope>NUCLEOTIDE SEQUENCE</scope>
    <source>
        <strain evidence="1">LMG 31231</strain>
    </source>
</reference>
<dbReference type="RefSeq" id="WP_211864422.1">
    <property type="nucleotide sequence ID" value="NZ_JAAEDM010000104.1"/>
</dbReference>
<dbReference type="Gene3D" id="2.30.110.20">
    <property type="entry name" value="Hcp1-like"/>
    <property type="match status" value="1"/>
</dbReference>
<name>A0A9X9X3L5_9PROT</name>
<dbReference type="InterPro" id="IPR008514">
    <property type="entry name" value="T6SS_Hcp"/>
</dbReference>
<dbReference type="PANTHER" id="PTHR36152:SF1">
    <property type="entry name" value="UBIQUITIN-LIKE DOMAIN-CONTAINING PROTEIN"/>
    <property type="match status" value="1"/>
</dbReference>
<dbReference type="SUPFAM" id="SSF141452">
    <property type="entry name" value="Hcp1-like"/>
    <property type="match status" value="1"/>
</dbReference>
<dbReference type="InterPro" id="IPR053165">
    <property type="entry name" value="HSI-I_assembly_Hcp1"/>
</dbReference>
<evidence type="ECO:0000313" key="2">
    <source>
        <dbReference type="Proteomes" id="UP001138751"/>
    </source>
</evidence>
<dbReference type="Proteomes" id="UP001138751">
    <property type="component" value="Unassembled WGS sequence"/>
</dbReference>
<keyword evidence="2" id="KW-1185">Reference proteome</keyword>
<dbReference type="PANTHER" id="PTHR36152">
    <property type="entry name" value="CYTOPLASMIC PROTEIN-RELATED"/>
    <property type="match status" value="1"/>
</dbReference>
<organism evidence="1 2">
    <name type="scientific">Neoroseomonas soli</name>
    <dbReference type="NCBI Taxonomy" id="1081025"/>
    <lineage>
        <taxon>Bacteria</taxon>
        <taxon>Pseudomonadati</taxon>
        <taxon>Pseudomonadota</taxon>
        <taxon>Alphaproteobacteria</taxon>
        <taxon>Acetobacterales</taxon>
        <taxon>Acetobacteraceae</taxon>
        <taxon>Neoroseomonas</taxon>
    </lineage>
</organism>